<name>Q6AGF2_LEIXX</name>
<keyword evidence="2" id="KW-1185">Reference proteome</keyword>
<evidence type="ECO:0000313" key="1">
    <source>
        <dbReference type="EMBL" id="AAT88543.1"/>
    </source>
</evidence>
<organism evidence="1 2">
    <name type="scientific">Leifsonia xyli subsp. xyli (strain CTCB07)</name>
    <dbReference type="NCBI Taxonomy" id="281090"/>
    <lineage>
        <taxon>Bacteria</taxon>
        <taxon>Bacillati</taxon>
        <taxon>Actinomycetota</taxon>
        <taxon>Actinomycetes</taxon>
        <taxon>Micrococcales</taxon>
        <taxon>Microbacteriaceae</taxon>
        <taxon>Leifsonia</taxon>
    </lineage>
</organism>
<dbReference type="eggNOG" id="COG0582">
    <property type="taxonomic scope" value="Bacteria"/>
</dbReference>
<dbReference type="STRING" id="281090.Lxx05780"/>
<protein>
    <submittedName>
        <fullName evidence="1">Phage-related integrase</fullName>
    </submittedName>
</protein>
<reference evidence="1 2" key="1">
    <citation type="journal article" date="2004" name="Mol. Plant Microbe Interact.">
        <title>The genome sequence of the Gram-positive sugarcane pathogen Leifsonia xyli subsp. xyli.</title>
        <authorList>
            <person name="Monteiro-Vitorello C.B."/>
            <person name="Camargo L.E.A."/>
            <person name="Van Sluys M.A."/>
            <person name="Kitajima J.P."/>
            <person name="Truffi D."/>
            <person name="do Amaral A.M."/>
            <person name="Harakava R."/>
            <person name="de Oliveira J.C.F."/>
            <person name="Wood D."/>
            <person name="de Oliveira M.C."/>
            <person name="Miyaki C.Y."/>
            <person name="Takita M.A."/>
            <person name="da Silva A.C.R."/>
            <person name="Furlan L.R."/>
            <person name="Carraro D.M."/>
            <person name="Camarotte G."/>
            <person name="Almeida N.F. Jr."/>
            <person name="Carrer H."/>
            <person name="Coutinho L.L."/>
            <person name="El-Dorry H.A."/>
            <person name="Ferro M.I.T."/>
            <person name="Gagliardi P.R."/>
            <person name="Giglioti E."/>
            <person name="Goldman M.H.S."/>
            <person name="Goldman G.H."/>
            <person name="Kimura E.T."/>
            <person name="Ferro E.S."/>
            <person name="Kuramae E.E."/>
            <person name="Lemos E.G.M."/>
            <person name="Lemos M.V.F."/>
            <person name="Mauro S.M.Z."/>
            <person name="Machado M.A."/>
            <person name="Marino C.L."/>
            <person name="Menck C.F."/>
            <person name="Nunes L.R."/>
            <person name="Oliveira R.C."/>
            <person name="Pereira G.G."/>
            <person name="Siqueira W."/>
            <person name="de Souza A.A."/>
            <person name="Tsai S.M."/>
            <person name="Zanca A.S."/>
            <person name="Simpson A.J.G."/>
            <person name="Brumbley S.M."/>
            <person name="Setubal J.C."/>
        </authorList>
    </citation>
    <scope>NUCLEOTIDE SEQUENCE [LARGE SCALE GENOMIC DNA]</scope>
    <source>
        <strain evidence="1 2">CTCB07</strain>
    </source>
</reference>
<dbReference type="HOGENOM" id="CLU_2081877_0_0_11"/>
<proteinExistence type="predicted"/>
<evidence type="ECO:0000313" key="2">
    <source>
        <dbReference type="Proteomes" id="UP000001306"/>
    </source>
</evidence>
<accession>Q6AGF2</accession>
<gene>
    <name evidence="1" type="ordered locus">Lxx05780</name>
</gene>
<dbReference type="EMBL" id="AE016822">
    <property type="protein sequence ID" value="AAT88543.1"/>
    <property type="molecule type" value="Genomic_DNA"/>
</dbReference>
<dbReference type="KEGG" id="lxx:Lxx05780"/>
<dbReference type="Proteomes" id="UP000001306">
    <property type="component" value="Chromosome"/>
</dbReference>
<dbReference type="AlphaFoldDB" id="Q6AGF2"/>
<sequence length="117" mass="13130">MKVSTDMERRSYGIRARARWTDPITKHRVTRSEIVPDEAAAHNFFNQLRNSSVKGMDTMMTLTEFVTAIGERWARGLDPTSTGETYGFGLKLRVLPALGHLPVTQITADIIDHTIDA</sequence>